<reference evidence="3" key="1">
    <citation type="journal article" date="2020" name="Stud. Mycol.">
        <title>101 Dothideomycetes genomes: a test case for predicting lifestyles and emergence of pathogens.</title>
        <authorList>
            <person name="Haridas S."/>
            <person name="Albert R."/>
            <person name="Binder M."/>
            <person name="Bloem J."/>
            <person name="Labutti K."/>
            <person name="Salamov A."/>
            <person name="Andreopoulos B."/>
            <person name="Baker S."/>
            <person name="Barry K."/>
            <person name="Bills G."/>
            <person name="Bluhm B."/>
            <person name="Cannon C."/>
            <person name="Castanera R."/>
            <person name="Culley D."/>
            <person name="Daum C."/>
            <person name="Ezra D."/>
            <person name="Gonzalez J."/>
            <person name="Henrissat B."/>
            <person name="Kuo A."/>
            <person name="Liang C."/>
            <person name="Lipzen A."/>
            <person name="Lutzoni F."/>
            <person name="Magnuson J."/>
            <person name="Mondo S."/>
            <person name="Nolan M."/>
            <person name="Ohm R."/>
            <person name="Pangilinan J."/>
            <person name="Park H.-J."/>
            <person name="Ramirez L."/>
            <person name="Alfaro M."/>
            <person name="Sun H."/>
            <person name="Tritt A."/>
            <person name="Yoshinaga Y."/>
            <person name="Zwiers L.-H."/>
            <person name="Turgeon B."/>
            <person name="Goodwin S."/>
            <person name="Spatafora J."/>
            <person name="Crous P."/>
            <person name="Grigoriev I."/>
        </authorList>
    </citation>
    <scope>NUCLEOTIDE SEQUENCE</scope>
    <source>
        <strain evidence="3">CBS 207.26</strain>
    </source>
</reference>
<organism evidence="3 4">
    <name type="scientific">Zopfia rhizophila CBS 207.26</name>
    <dbReference type="NCBI Taxonomy" id="1314779"/>
    <lineage>
        <taxon>Eukaryota</taxon>
        <taxon>Fungi</taxon>
        <taxon>Dikarya</taxon>
        <taxon>Ascomycota</taxon>
        <taxon>Pezizomycotina</taxon>
        <taxon>Dothideomycetes</taxon>
        <taxon>Dothideomycetes incertae sedis</taxon>
        <taxon>Zopfiaceae</taxon>
        <taxon>Zopfia</taxon>
    </lineage>
</organism>
<dbReference type="Pfam" id="PF17111">
    <property type="entry name" value="PigL_N"/>
    <property type="match status" value="1"/>
</dbReference>
<evidence type="ECO:0000259" key="2">
    <source>
        <dbReference type="Pfam" id="PF17111"/>
    </source>
</evidence>
<feature type="domain" description="Azaphilone pigments biosynthesis cluster protein L N-terminal" evidence="2">
    <location>
        <begin position="2"/>
        <end position="191"/>
    </location>
</feature>
<feature type="region of interest" description="Disordered" evidence="1">
    <location>
        <begin position="261"/>
        <end position="293"/>
    </location>
</feature>
<keyword evidence="4" id="KW-1185">Reference proteome</keyword>
<evidence type="ECO:0000313" key="4">
    <source>
        <dbReference type="Proteomes" id="UP000800200"/>
    </source>
</evidence>
<evidence type="ECO:0000256" key="1">
    <source>
        <dbReference type="SAM" id="MobiDB-lite"/>
    </source>
</evidence>
<dbReference type="EMBL" id="ML994613">
    <property type="protein sequence ID" value="KAF2193393.1"/>
    <property type="molecule type" value="Genomic_DNA"/>
</dbReference>
<name>A0A6A6EQT9_9PEZI</name>
<evidence type="ECO:0000313" key="3">
    <source>
        <dbReference type="EMBL" id="KAF2193393.1"/>
    </source>
</evidence>
<dbReference type="InterPro" id="IPR031348">
    <property type="entry name" value="PigL_N"/>
</dbReference>
<dbReference type="Proteomes" id="UP000800200">
    <property type="component" value="Unassembled WGS sequence"/>
</dbReference>
<gene>
    <name evidence="3" type="ORF">K469DRAFT_506477</name>
</gene>
<dbReference type="Gene3D" id="1.25.40.10">
    <property type="entry name" value="Tetratricopeptide repeat domain"/>
    <property type="match status" value="1"/>
</dbReference>
<dbReference type="OrthoDB" id="195446at2759"/>
<feature type="non-terminal residue" evidence="3">
    <location>
        <position position="427"/>
    </location>
</feature>
<dbReference type="AlphaFoldDB" id="A0A6A6EQT9"/>
<accession>A0A6A6EQT9</accession>
<sequence length="427" mass="48382">MADPLSIAASVVTLLQVSIQVSVLLKRFRDDVNVVDATLTGLLQDVEGLGHVLESMKETFNEETIKANLQDTGHVGCHWRNLSRSLKDGAATLDQLHAVLDGVNKTTSLLDRPRKQIRFKSAMDQIATYRSQVQSYRDALQLSLSTVILWNQVTFQKSTDTILPNLDKLYDEFRKLGIILNSKIENLQTIVSEQNDRRGLDTMSNLRECIRSAAAVVSSASTTLAVEKGDQVSIRLGSDFGDIFHPDTNETMRRWMDSNTVYEYEDPDPPSAQTALETREDGQHDANYPSDSDSDIETEMITALLKNGKKFKEDGLYEPAERRFRNCLSRLNASASRISLHHKSRVSKLGILELLMQTQCLQEHWSDAKSTLTEMISIKERQTVVGKTDERLLWDYMRLAELMLNNNDEYVEAHLQARRALRGFKKM</sequence>
<dbReference type="InterPro" id="IPR011990">
    <property type="entry name" value="TPR-like_helical_dom_sf"/>
</dbReference>
<protein>
    <recommendedName>
        <fullName evidence="2">Azaphilone pigments biosynthesis cluster protein L N-terminal domain-containing protein</fullName>
    </recommendedName>
</protein>
<proteinExistence type="predicted"/>